<evidence type="ECO:0000256" key="2">
    <source>
        <dbReference type="ARBA" id="ARBA00022589"/>
    </source>
</evidence>
<feature type="transmembrane region" description="Helical" evidence="3">
    <location>
        <begin position="342"/>
        <end position="364"/>
    </location>
</feature>
<sequence>MLRKAIALIVVIVCVVLTGLRNVPAPHILVTAFLSIVILISILSRLLLLEPTRERLQWDIGRLSRVLNLKCFFESKYLPSHVCHYYASTTSRDYKLLEWATNCDAMHTELSPRDRLPYNCGHLYQLLHVVACINPKSSSVLEIGVGKGSNAIFLAKVFQHLRVVGLDIVPEHVTHAKCEAQKVGADNVEFYEGDAAQPPDQLKSRRFDLIFGIESLCHLDSDGRVQGFLQFAQKVLNPGGQIVVVDGFRADSFNSCPQEVQEAMILAESGFRICRMPSKRLWREVCDAAGLKLVRTTDLTHEAAKFWLKGWRVAQILLALPPFLLRRYFASSSIRAETGANFVAVVMTAYAFALGSASYGVLIFEKECQGFPS</sequence>
<dbReference type="InterPro" id="IPR025714">
    <property type="entry name" value="Methyltranfer_dom"/>
</dbReference>
<keyword evidence="5" id="KW-0489">Methyltransferase</keyword>
<keyword evidence="3" id="KW-0812">Transmembrane</keyword>
<reference evidence="5" key="1">
    <citation type="submission" date="2017-08" db="EMBL/GenBank/DDBJ databases">
        <authorList>
            <person name="Polle J.E."/>
            <person name="Barry K."/>
            <person name="Cushman J."/>
            <person name="Schmutz J."/>
            <person name="Tran D."/>
            <person name="Hathwaick L.T."/>
            <person name="Yim W.C."/>
            <person name="Jenkins J."/>
            <person name="Mckie-Krisberg Z.M."/>
            <person name="Prochnik S."/>
            <person name="Lindquist E."/>
            <person name="Dockter R.B."/>
            <person name="Adam C."/>
            <person name="Molina H."/>
            <person name="Bunkerborg J."/>
            <person name="Jin E."/>
            <person name="Buchheim M."/>
            <person name="Magnuson J."/>
        </authorList>
    </citation>
    <scope>NUCLEOTIDE SEQUENCE</scope>
    <source>
        <strain evidence="5">CCAP 19/18</strain>
    </source>
</reference>
<keyword evidence="3" id="KW-1133">Transmembrane helix</keyword>
<dbReference type="CDD" id="cd02440">
    <property type="entry name" value="AdoMet_MTases"/>
    <property type="match status" value="1"/>
</dbReference>
<comment type="pathway">
    <text evidence="1">Alkaloid biosynthesis.</text>
</comment>
<dbReference type="Gene3D" id="3.40.50.150">
    <property type="entry name" value="Vaccinia Virus protein VP39"/>
    <property type="match status" value="1"/>
</dbReference>
<keyword evidence="6" id="KW-1185">Reference proteome</keyword>
<evidence type="ECO:0000313" key="6">
    <source>
        <dbReference type="Proteomes" id="UP000815325"/>
    </source>
</evidence>
<accession>A0ABQ7G3B5</accession>
<proteinExistence type="predicted"/>
<keyword evidence="3" id="KW-0472">Membrane</keyword>
<dbReference type="Proteomes" id="UP000815325">
    <property type="component" value="Unassembled WGS sequence"/>
</dbReference>
<evidence type="ECO:0000256" key="3">
    <source>
        <dbReference type="SAM" id="Phobius"/>
    </source>
</evidence>
<comment type="caution">
    <text evidence="5">The sequence shown here is derived from an EMBL/GenBank/DDBJ whole genome shotgun (WGS) entry which is preliminary data.</text>
</comment>
<name>A0ABQ7G3B5_DUNSA</name>
<dbReference type="GO" id="GO:0032259">
    <property type="term" value="P:methylation"/>
    <property type="evidence" value="ECO:0007669"/>
    <property type="project" value="UniProtKB-KW"/>
</dbReference>
<dbReference type="InterPro" id="IPR050447">
    <property type="entry name" value="Erg6_SMT_methyltransf"/>
</dbReference>
<evidence type="ECO:0000256" key="1">
    <source>
        <dbReference type="ARBA" id="ARBA00004913"/>
    </source>
</evidence>
<feature type="transmembrane region" description="Helical" evidence="3">
    <location>
        <begin position="29"/>
        <end position="48"/>
    </location>
</feature>
<dbReference type="PANTHER" id="PTHR44068">
    <property type="entry name" value="ZGC:194242"/>
    <property type="match status" value="1"/>
</dbReference>
<evidence type="ECO:0000313" key="5">
    <source>
        <dbReference type="EMBL" id="KAF5829098.1"/>
    </source>
</evidence>
<dbReference type="SUPFAM" id="SSF53335">
    <property type="entry name" value="S-adenosyl-L-methionine-dependent methyltransferases"/>
    <property type="match status" value="1"/>
</dbReference>
<dbReference type="Pfam" id="PF13847">
    <property type="entry name" value="Methyltransf_31"/>
    <property type="match status" value="1"/>
</dbReference>
<keyword evidence="5" id="KW-0808">Transferase</keyword>
<organism evidence="5 6">
    <name type="scientific">Dunaliella salina</name>
    <name type="common">Green alga</name>
    <name type="synonym">Protococcus salinus</name>
    <dbReference type="NCBI Taxonomy" id="3046"/>
    <lineage>
        <taxon>Eukaryota</taxon>
        <taxon>Viridiplantae</taxon>
        <taxon>Chlorophyta</taxon>
        <taxon>core chlorophytes</taxon>
        <taxon>Chlorophyceae</taxon>
        <taxon>CS clade</taxon>
        <taxon>Chlamydomonadales</taxon>
        <taxon>Dunaliellaceae</taxon>
        <taxon>Dunaliella</taxon>
    </lineage>
</organism>
<evidence type="ECO:0000259" key="4">
    <source>
        <dbReference type="Pfam" id="PF13847"/>
    </source>
</evidence>
<dbReference type="PANTHER" id="PTHR44068:SF11">
    <property type="entry name" value="GERANYL DIPHOSPHATE 2-C-METHYLTRANSFERASE"/>
    <property type="match status" value="1"/>
</dbReference>
<feature type="domain" description="Methyltransferase" evidence="4">
    <location>
        <begin position="137"/>
        <end position="248"/>
    </location>
</feature>
<dbReference type="EMBL" id="MU070204">
    <property type="protein sequence ID" value="KAF5829098.1"/>
    <property type="molecule type" value="Genomic_DNA"/>
</dbReference>
<keyword evidence="2" id="KW-0017">Alkaloid metabolism</keyword>
<protein>
    <submittedName>
        <fullName evidence="5">S-adenosyl-L-methionine-dependent methyltransferase</fullName>
    </submittedName>
</protein>
<gene>
    <name evidence="5" type="ORF">DUNSADRAFT_16550</name>
</gene>
<dbReference type="GO" id="GO:0008168">
    <property type="term" value="F:methyltransferase activity"/>
    <property type="evidence" value="ECO:0007669"/>
    <property type="project" value="UniProtKB-KW"/>
</dbReference>
<dbReference type="InterPro" id="IPR029063">
    <property type="entry name" value="SAM-dependent_MTases_sf"/>
</dbReference>